<name>A0A5E4NE19_9HEMI</name>
<accession>A0A5E4NE19</accession>
<reference evidence="2 3" key="1">
    <citation type="submission" date="2019-08" db="EMBL/GenBank/DDBJ databases">
        <authorList>
            <person name="Alioto T."/>
            <person name="Alioto T."/>
            <person name="Gomez Garrido J."/>
        </authorList>
    </citation>
    <scope>NUCLEOTIDE SEQUENCE [LARGE SCALE GENOMIC DNA]</scope>
</reference>
<evidence type="ECO:0000313" key="2">
    <source>
        <dbReference type="EMBL" id="VVC40744.1"/>
    </source>
</evidence>
<feature type="transmembrane region" description="Helical" evidence="1">
    <location>
        <begin position="67"/>
        <end position="86"/>
    </location>
</feature>
<keyword evidence="1" id="KW-0812">Transmembrane</keyword>
<proteinExistence type="predicted"/>
<keyword evidence="1" id="KW-1133">Transmembrane helix</keyword>
<evidence type="ECO:0000313" key="3">
    <source>
        <dbReference type="Proteomes" id="UP000325440"/>
    </source>
</evidence>
<sequence length="94" mass="10505">MRIDCPRLQYKNKSNNLSPQCDEQRVLSDGQRVAASVDSTVTVLPKKQYAFLVERPATVLFTMRSSVFVYVLVVTAKAVVYARVSYNSTDGVDV</sequence>
<evidence type="ECO:0000256" key="1">
    <source>
        <dbReference type="SAM" id="Phobius"/>
    </source>
</evidence>
<dbReference type="EMBL" id="CABPRJ010001907">
    <property type="protein sequence ID" value="VVC40744.1"/>
    <property type="molecule type" value="Genomic_DNA"/>
</dbReference>
<gene>
    <name evidence="2" type="ORF">CINCED_3A014454</name>
</gene>
<organism evidence="2 3">
    <name type="scientific">Cinara cedri</name>
    <dbReference type="NCBI Taxonomy" id="506608"/>
    <lineage>
        <taxon>Eukaryota</taxon>
        <taxon>Metazoa</taxon>
        <taxon>Ecdysozoa</taxon>
        <taxon>Arthropoda</taxon>
        <taxon>Hexapoda</taxon>
        <taxon>Insecta</taxon>
        <taxon>Pterygota</taxon>
        <taxon>Neoptera</taxon>
        <taxon>Paraneoptera</taxon>
        <taxon>Hemiptera</taxon>
        <taxon>Sternorrhyncha</taxon>
        <taxon>Aphidomorpha</taxon>
        <taxon>Aphidoidea</taxon>
        <taxon>Aphididae</taxon>
        <taxon>Lachninae</taxon>
        <taxon>Cinara</taxon>
    </lineage>
</organism>
<dbReference type="Proteomes" id="UP000325440">
    <property type="component" value="Unassembled WGS sequence"/>
</dbReference>
<protein>
    <submittedName>
        <fullName evidence="2">Uncharacterized protein</fullName>
    </submittedName>
</protein>
<dbReference type="AlphaFoldDB" id="A0A5E4NE19"/>
<keyword evidence="1" id="KW-0472">Membrane</keyword>
<keyword evidence="3" id="KW-1185">Reference proteome</keyword>